<gene>
    <name evidence="3" type="ORF">HXK23_04930</name>
</gene>
<protein>
    <submittedName>
        <fullName evidence="3">Uncharacterized protein</fullName>
    </submittedName>
</protein>
<feature type="region of interest" description="Disordered" evidence="1">
    <location>
        <begin position="1"/>
        <end position="90"/>
    </location>
</feature>
<dbReference type="Proteomes" id="UP000772566">
    <property type="component" value="Unassembled WGS sequence"/>
</dbReference>
<feature type="non-terminal residue" evidence="3">
    <location>
        <position position="1"/>
    </location>
</feature>
<evidence type="ECO:0000256" key="1">
    <source>
        <dbReference type="SAM" id="MobiDB-lite"/>
    </source>
</evidence>
<evidence type="ECO:0000313" key="4">
    <source>
        <dbReference type="Proteomes" id="UP000772566"/>
    </source>
</evidence>
<dbReference type="AlphaFoldDB" id="A0A930YTA5"/>
<proteinExistence type="predicted"/>
<feature type="transmembrane region" description="Helical" evidence="2">
    <location>
        <begin position="96"/>
        <end position="118"/>
    </location>
</feature>
<dbReference type="EMBL" id="JABZGT010000306">
    <property type="protein sequence ID" value="MBF4809545.1"/>
    <property type="molecule type" value="Genomic_DNA"/>
</dbReference>
<feature type="compositionally biased region" description="Polar residues" evidence="1">
    <location>
        <begin position="1"/>
        <end position="35"/>
    </location>
</feature>
<name>A0A930YTA5_9ACTN</name>
<keyword evidence="2" id="KW-1133">Transmembrane helix</keyword>
<comment type="caution">
    <text evidence="3">The sequence shown here is derived from an EMBL/GenBank/DDBJ whole genome shotgun (WGS) entry which is preliminary data.</text>
</comment>
<accession>A0A930YTA5</accession>
<evidence type="ECO:0000313" key="3">
    <source>
        <dbReference type="EMBL" id="MBF4809545.1"/>
    </source>
</evidence>
<keyword evidence="2" id="KW-0812">Transmembrane</keyword>
<sequence length="136" mass="14154">FSLINQKPSGENTQPSVDIFSRTDSTATSVPAQDPSSPAAHETSSTTAASAGEEVTKAPSENKTADTNSDEKQLPPTEYSNKQAAAPQQVSSAPTIPLLSVFGFFASGAVLAVFVVLLKKETAAIHHVSNGRGQVR</sequence>
<evidence type="ECO:0000256" key="2">
    <source>
        <dbReference type="SAM" id="Phobius"/>
    </source>
</evidence>
<organism evidence="3 4">
    <name type="scientific">Lancefieldella parvula</name>
    <dbReference type="NCBI Taxonomy" id="1382"/>
    <lineage>
        <taxon>Bacteria</taxon>
        <taxon>Bacillati</taxon>
        <taxon>Actinomycetota</taxon>
        <taxon>Coriobacteriia</taxon>
        <taxon>Coriobacteriales</taxon>
        <taxon>Atopobiaceae</taxon>
        <taxon>Lancefieldella</taxon>
    </lineage>
</organism>
<feature type="compositionally biased region" description="Low complexity" evidence="1">
    <location>
        <begin position="36"/>
        <end position="53"/>
    </location>
</feature>
<reference evidence="3" key="1">
    <citation type="submission" date="2020-04" db="EMBL/GenBank/DDBJ databases">
        <title>Deep metagenomics examines the oral microbiome during advanced dental caries in children, revealing novel taxa and co-occurrences with host molecules.</title>
        <authorList>
            <person name="Baker J.L."/>
            <person name="Morton J.T."/>
            <person name="Dinis M."/>
            <person name="Alvarez R."/>
            <person name="Tran N.C."/>
            <person name="Knight R."/>
            <person name="Edlund A."/>
        </authorList>
    </citation>
    <scope>NUCLEOTIDE SEQUENCE</scope>
    <source>
        <strain evidence="3">JCVI_22A_bin.2</strain>
    </source>
</reference>
<keyword evidence="2" id="KW-0472">Membrane</keyword>